<dbReference type="PATRIC" id="fig|317.174.peg.4782"/>
<dbReference type="AlphaFoldDB" id="A0A085UV64"/>
<dbReference type="Gene3D" id="3.20.20.70">
    <property type="entry name" value="Aldolase class I"/>
    <property type="match status" value="1"/>
</dbReference>
<dbReference type="Pfam" id="PF08013">
    <property type="entry name" value="GatZ_KbaZ-like"/>
    <property type="match status" value="1"/>
</dbReference>
<evidence type="ECO:0000313" key="2">
    <source>
        <dbReference type="EMBL" id="KFE47077.1"/>
    </source>
</evidence>
<dbReference type="GO" id="GO:0009401">
    <property type="term" value="P:phosphoenolpyruvate-dependent sugar phosphotransferase system"/>
    <property type="evidence" value="ECO:0007669"/>
    <property type="project" value="TreeGrafter"/>
</dbReference>
<organism evidence="2 3">
    <name type="scientific">Pseudomonas syringae</name>
    <dbReference type="NCBI Taxonomy" id="317"/>
    <lineage>
        <taxon>Bacteria</taxon>
        <taxon>Pseudomonadati</taxon>
        <taxon>Pseudomonadota</taxon>
        <taxon>Gammaproteobacteria</taxon>
        <taxon>Pseudomonadales</taxon>
        <taxon>Pseudomonadaceae</taxon>
        <taxon>Pseudomonas</taxon>
    </lineage>
</organism>
<dbReference type="PANTHER" id="PTHR32502">
    <property type="entry name" value="N-ACETYLGALACTOSAMINE PERMEASE II COMPONENT-RELATED"/>
    <property type="match status" value="1"/>
</dbReference>
<dbReference type="InterPro" id="IPR013785">
    <property type="entry name" value="Aldolase_TIM"/>
</dbReference>
<dbReference type="Gene3D" id="1.10.400.20">
    <property type="entry name" value="putative tagatose 6-phosphate kinase domain like"/>
    <property type="match status" value="1"/>
</dbReference>
<dbReference type="InterPro" id="IPR050303">
    <property type="entry name" value="GatZ_KbaZ_carbometab"/>
</dbReference>
<evidence type="ECO:0000313" key="3">
    <source>
        <dbReference type="Proteomes" id="UP000028643"/>
    </source>
</evidence>
<dbReference type="NCBIfam" id="TIGR02810">
    <property type="entry name" value="agaZ_gatZ"/>
    <property type="match status" value="1"/>
</dbReference>
<dbReference type="GO" id="GO:2001059">
    <property type="term" value="P:D-tagatose 6-phosphate catabolic process"/>
    <property type="evidence" value="ECO:0007669"/>
    <property type="project" value="UniProtKB-UniPathway"/>
</dbReference>
<gene>
    <name evidence="2" type="ORF">IV02_23375</name>
</gene>
<accession>A0A085UV64</accession>
<name>A0A085UV64_PSESX</name>
<proteinExistence type="predicted"/>
<reference evidence="2 3" key="1">
    <citation type="submission" date="2014-07" db="EMBL/GenBank/DDBJ databases">
        <title>Draft Genome Sequences of Environmental Pseudomonas syringae strains.</title>
        <authorList>
            <person name="Baltrus D.A."/>
            <person name="Berge O."/>
            <person name="Morris C."/>
        </authorList>
    </citation>
    <scope>NUCLEOTIDE SEQUENCE [LARGE SCALE GENOMIC DNA]</scope>
    <source>
        <strain evidence="2 3">CEB003</strain>
    </source>
</reference>
<dbReference type="PANTHER" id="PTHR32502:SF2">
    <property type="entry name" value="D-TAGATOSE-1,6-BISPHOSPHATE ALDOLASE SUBUNIT KBAZ"/>
    <property type="match status" value="1"/>
</dbReference>
<comment type="pathway">
    <text evidence="1">Carbohydrate metabolism; D-tagatose 6-phosphate degradation; D-glyceraldehyde 3-phosphate and glycerone phosphate from D-tagatose 6-phosphate: step 2/2.</text>
</comment>
<dbReference type="GO" id="GO:0005886">
    <property type="term" value="C:plasma membrane"/>
    <property type="evidence" value="ECO:0007669"/>
    <property type="project" value="TreeGrafter"/>
</dbReference>
<protein>
    <submittedName>
        <fullName evidence="2">Tagatose-bisphosphate aldolase</fullName>
    </submittedName>
</protein>
<dbReference type="PIRSF" id="PIRSF009264">
    <property type="entry name" value="TagBP_ald_AgaZ"/>
    <property type="match status" value="1"/>
</dbReference>
<dbReference type="EMBL" id="JPQT01000130">
    <property type="protein sequence ID" value="KFE47077.1"/>
    <property type="molecule type" value="Genomic_DNA"/>
</dbReference>
<dbReference type="RefSeq" id="WP_052028586.1">
    <property type="nucleotide sequence ID" value="NZ_JPQT01000130.1"/>
</dbReference>
<comment type="caution">
    <text evidence="2">The sequence shown here is derived from an EMBL/GenBank/DDBJ whole genome shotgun (WGS) entry which is preliminary data.</text>
</comment>
<dbReference type="UniPathway" id="UPA00704">
    <property type="reaction ID" value="UER00716"/>
</dbReference>
<dbReference type="GO" id="GO:0005975">
    <property type="term" value="P:carbohydrate metabolic process"/>
    <property type="evidence" value="ECO:0007669"/>
    <property type="project" value="InterPro"/>
</dbReference>
<dbReference type="SUPFAM" id="SSF51569">
    <property type="entry name" value="Aldolase"/>
    <property type="match status" value="1"/>
</dbReference>
<sequence>MQTHYLQKLAQAHAQGVPSGITSLCSAHALVIEAALREAQAYSGPVLIEATCNQVNHEGGYTGMTPADFRQFVSGIVEKVGFAPERLILGGDHLGPNPWKDLPADQAMSNAEKMLEAYARAGFSKIHLDASMACAGETDPLPGSLIAERAARLAAVVEQTVSNAGLPLPVYVIGTEVPVPGGALEKVEDLQVTTPEAARETLELHRTAFSALSLESAFARVVGLVVQPGVEFGNENVVTYEPEKARTLSAVLQLEPQVVFEAHSTDYQPASALTHLVRDGFAILKVGPGLTFALREALYALDQIAVTMNLLPEQQQLPRVMETLMQAQPHYWNKYYRGDESALGLQRHFSYSDRIRYYWPFEAATKAVDALFLALGDKSIPDTLVSQYLPHLYPQVANGLGDSSARGLVMAAIAHVLQHYRAACRATDF</sequence>
<dbReference type="InterPro" id="IPR012062">
    <property type="entry name" value="GatZ/KbaZ-like"/>
</dbReference>
<evidence type="ECO:0000256" key="1">
    <source>
        <dbReference type="ARBA" id="ARBA00005191"/>
    </source>
</evidence>
<dbReference type="Proteomes" id="UP000028643">
    <property type="component" value="Unassembled WGS sequence"/>
</dbReference>